<dbReference type="AlphaFoldDB" id="A0A5B9WB64"/>
<name>A0A5B9WB64_9BACT</name>
<reference evidence="2 3" key="1">
    <citation type="submission" date="2019-08" db="EMBL/GenBank/DDBJ databases">
        <title>Deep-cultivation of Planctomycetes and their phenomic and genomic characterization uncovers novel biology.</title>
        <authorList>
            <person name="Wiegand S."/>
            <person name="Jogler M."/>
            <person name="Boedeker C."/>
            <person name="Pinto D."/>
            <person name="Vollmers J."/>
            <person name="Rivas-Marin E."/>
            <person name="Kohn T."/>
            <person name="Peeters S.H."/>
            <person name="Heuer A."/>
            <person name="Rast P."/>
            <person name="Oberbeckmann S."/>
            <person name="Bunk B."/>
            <person name="Jeske O."/>
            <person name="Meyerdierks A."/>
            <person name="Storesund J.E."/>
            <person name="Kallscheuer N."/>
            <person name="Luecker S."/>
            <person name="Lage O.M."/>
            <person name="Pohl T."/>
            <person name="Merkel B.J."/>
            <person name="Hornburger P."/>
            <person name="Mueller R.-W."/>
            <person name="Bruemmer F."/>
            <person name="Labrenz M."/>
            <person name="Spormann A.M."/>
            <person name="Op den Camp H."/>
            <person name="Overmann J."/>
            <person name="Amann R."/>
            <person name="Jetten M.S.M."/>
            <person name="Mascher T."/>
            <person name="Medema M.H."/>
            <person name="Devos D.P."/>
            <person name="Kaster A.-K."/>
            <person name="Ovreas L."/>
            <person name="Rohde M."/>
            <person name="Galperin M.Y."/>
            <person name="Jogler C."/>
        </authorList>
    </citation>
    <scope>NUCLEOTIDE SEQUENCE [LARGE SCALE GENOMIC DNA]</scope>
    <source>
        <strain evidence="2 3">OJF2</strain>
    </source>
</reference>
<evidence type="ECO:0000313" key="2">
    <source>
        <dbReference type="EMBL" id="QEH37484.1"/>
    </source>
</evidence>
<feature type="region of interest" description="Disordered" evidence="1">
    <location>
        <begin position="108"/>
        <end position="160"/>
    </location>
</feature>
<feature type="compositionally biased region" description="Polar residues" evidence="1">
    <location>
        <begin position="147"/>
        <end position="160"/>
    </location>
</feature>
<evidence type="ECO:0000313" key="3">
    <source>
        <dbReference type="Proteomes" id="UP000324233"/>
    </source>
</evidence>
<protein>
    <submittedName>
        <fullName evidence="2">Uncharacterized protein</fullName>
    </submittedName>
</protein>
<evidence type="ECO:0000256" key="1">
    <source>
        <dbReference type="SAM" id="MobiDB-lite"/>
    </source>
</evidence>
<dbReference type="KEGG" id="agv:OJF2_60750"/>
<dbReference type="Proteomes" id="UP000324233">
    <property type="component" value="Chromosome"/>
</dbReference>
<dbReference type="EMBL" id="CP042997">
    <property type="protein sequence ID" value="QEH37484.1"/>
    <property type="molecule type" value="Genomic_DNA"/>
</dbReference>
<proteinExistence type="predicted"/>
<accession>A0A5B9WB64</accession>
<gene>
    <name evidence="2" type="ORF">OJF2_60750</name>
</gene>
<keyword evidence="3" id="KW-1185">Reference proteome</keyword>
<feature type="region of interest" description="Disordered" evidence="1">
    <location>
        <begin position="71"/>
        <end position="94"/>
    </location>
</feature>
<organism evidence="2 3">
    <name type="scientific">Aquisphaera giovannonii</name>
    <dbReference type="NCBI Taxonomy" id="406548"/>
    <lineage>
        <taxon>Bacteria</taxon>
        <taxon>Pseudomonadati</taxon>
        <taxon>Planctomycetota</taxon>
        <taxon>Planctomycetia</taxon>
        <taxon>Isosphaerales</taxon>
        <taxon>Isosphaeraceae</taxon>
        <taxon>Aquisphaera</taxon>
    </lineage>
</organism>
<sequence length="160" mass="16804">MLSRRSSDGGGRAGRGSGLGRLCIAILLVAEAIQGFTPETGSIGSPRLSRIAGAFLDGEQDDPARGVVASRLMPAGDEAAREAMPPLGEDRPDEPDEVCLAAFAQQSEDATTPSLDPCHIRPAAFDPRLSRRRPRVRPGSLARNATRRGTSAPGSTRLTC</sequence>